<dbReference type="InterPro" id="IPR036770">
    <property type="entry name" value="Ankyrin_rpt-contain_sf"/>
</dbReference>
<dbReference type="PANTHER" id="PTHR24182">
    <property type="entry name" value="ANKYRIN REPEAT AND SOCS BOX CONTAINING 4"/>
    <property type="match status" value="1"/>
</dbReference>
<dbReference type="RefSeq" id="XP_001329554.1">
    <property type="nucleotide sequence ID" value="XM_001329519.1"/>
</dbReference>
<feature type="repeat" description="ANK" evidence="1">
    <location>
        <begin position="376"/>
        <end position="408"/>
    </location>
</feature>
<organism evidence="3 4">
    <name type="scientific">Trichomonas vaginalis (strain ATCC PRA-98 / G3)</name>
    <dbReference type="NCBI Taxonomy" id="412133"/>
    <lineage>
        <taxon>Eukaryota</taxon>
        <taxon>Metamonada</taxon>
        <taxon>Parabasalia</taxon>
        <taxon>Trichomonadida</taxon>
        <taxon>Trichomonadidae</taxon>
        <taxon>Trichomonas</taxon>
    </lineage>
</organism>
<reference evidence="3" key="1">
    <citation type="submission" date="2006-10" db="EMBL/GenBank/DDBJ databases">
        <authorList>
            <person name="Amadeo P."/>
            <person name="Zhao Q."/>
            <person name="Wortman J."/>
            <person name="Fraser-Liggett C."/>
            <person name="Carlton J."/>
        </authorList>
    </citation>
    <scope>NUCLEOTIDE SEQUENCE</scope>
    <source>
        <strain evidence="3">G3</strain>
    </source>
</reference>
<dbReference type="OrthoDB" id="5990192at2759"/>
<dbReference type="Pfam" id="PF13637">
    <property type="entry name" value="Ank_4"/>
    <property type="match status" value="2"/>
</dbReference>
<evidence type="ECO:0000313" key="3">
    <source>
        <dbReference type="EMBL" id="EAY17331.1"/>
    </source>
</evidence>
<dbReference type="InParanoid" id="A2DQP7"/>
<keyword evidence="1" id="KW-0040">ANK repeat</keyword>
<dbReference type="VEuPathDB" id="TrichDB:TVAGG3_0589950"/>
<dbReference type="SUPFAM" id="SSF48403">
    <property type="entry name" value="Ankyrin repeat"/>
    <property type="match status" value="1"/>
</dbReference>
<dbReference type="PROSITE" id="PS50297">
    <property type="entry name" value="ANK_REP_REGION"/>
    <property type="match status" value="6"/>
</dbReference>
<dbReference type="Proteomes" id="UP000001542">
    <property type="component" value="Unassembled WGS sequence"/>
</dbReference>
<feature type="repeat" description="ANK" evidence="1">
    <location>
        <begin position="343"/>
        <end position="375"/>
    </location>
</feature>
<dbReference type="KEGG" id="tva:4775348"/>
<dbReference type="InterPro" id="IPR002110">
    <property type="entry name" value="Ankyrin_rpt"/>
</dbReference>
<dbReference type="SMART" id="SM00248">
    <property type="entry name" value="ANK"/>
    <property type="match status" value="7"/>
</dbReference>
<dbReference type="Pfam" id="PF11929">
    <property type="entry name" value="DUF3447"/>
    <property type="match status" value="1"/>
</dbReference>
<feature type="repeat" description="ANK" evidence="1">
    <location>
        <begin position="310"/>
        <end position="342"/>
    </location>
</feature>
<dbReference type="SMR" id="A2DQP7"/>
<feature type="domain" description="DUF3447" evidence="2">
    <location>
        <begin position="196"/>
        <end position="271"/>
    </location>
</feature>
<evidence type="ECO:0000313" key="4">
    <source>
        <dbReference type="Proteomes" id="UP000001542"/>
    </source>
</evidence>
<proteinExistence type="predicted"/>
<dbReference type="InterPro" id="IPR020683">
    <property type="entry name" value="DUF3447"/>
</dbReference>
<dbReference type="AlphaFoldDB" id="A2DQP7"/>
<keyword evidence="4" id="KW-1185">Reference proteome</keyword>
<accession>A2DQP7</accession>
<reference evidence="3" key="2">
    <citation type="journal article" date="2007" name="Science">
        <title>Draft genome sequence of the sexually transmitted pathogen Trichomonas vaginalis.</title>
        <authorList>
            <person name="Carlton J.M."/>
            <person name="Hirt R.P."/>
            <person name="Silva J.C."/>
            <person name="Delcher A.L."/>
            <person name="Schatz M."/>
            <person name="Zhao Q."/>
            <person name="Wortman J.R."/>
            <person name="Bidwell S.L."/>
            <person name="Alsmark U.C.M."/>
            <person name="Besteiro S."/>
            <person name="Sicheritz-Ponten T."/>
            <person name="Noel C.J."/>
            <person name="Dacks J.B."/>
            <person name="Foster P.G."/>
            <person name="Simillion C."/>
            <person name="Van de Peer Y."/>
            <person name="Miranda-Saavedra D."/>
            <person name="Barton G.J."/>
            <person name="Westrop G.D."/>
            <person name="Mueller S."/>
            <person name="Dessi D."/>
            <person name="Fiori P.L."/>
            <person name="Ren Q."/>
            <person name="Paulsen I."/>
            <person name="Zhang H."/>
            <person name="Bastida-Corcuera F.D."/>
            <person name="Simoes-Barbosa A."/>
            <person name="Brown M.T."/>
            <person name="Hayes R.D."/>
            <person name="Mukherjee M."/>
            <person name="Okumura C.Y."/>
            <person name="Schneider R."/>
            <person name="Smith A.J."/>
            <person name="Vanacova S."/>
            <person name="Villalvazo M."/>
            <person name="Haas B.J."/>
            <person name="Pertea M."/>
            <person name="Feldblyum T.V."/>
            <person name="Utterback T.R."/>
            <person name="Shu C.L."/>
            <person name="Osoegawa K."/>
            <person name="de Jong P.J."/>
            <person name="Hrdy I."/>
            <person name="Horvathova L."/>
            <person name="Zubacova Z."/>
            <person name="Dolezal P."/>
            <person name="Malik S.B."/>
            <person name="Logsdon J.M. Jr."/>
            <person name="Henze K."/>
            <person name="Gupta A."/>
            <person name="Wang C.C."/>
            <person name="Dunne R.L."/>
            <person name="Upcroft J.A."/>
            <person name="Upcroft P."/>
            <person name="White O."/>
            <person name="Salzberg S.L."/>
            <person name="Tang P."/>
            <person name="Chiu C.-H."/>
            <person name="Lee Y.-S."/>
            <person name="Embley T.M."/>
            <person name="Coombs G.H."/>
            <person name="Mottram J.C."/>
            <person name="Tachezy J."/>
            <person name="Fraser-Liggett C.M."/>
            <person name="Johnson P.J."/>
        </authorList>
    </citation>
    <scope>NUCLEOTIDE SEQUENCE [LARGE SCALE GENOMIC DNA]</scope>
    <source>
        <strain evidence="3">G3</strain>
    </source>
</reference>
<dbReference type="SUPFAM" id="SSF140860">
    <property type="entry name" value="Pseudo ankyrin repeat-like"/>
    <property type="match status" value="1"/>
</dbReference>
<name>A2DQP7_TRIV3</name>
<dbReference type="PROSITE" id="PS50088">
    <property type="entry name" value="ANK_REPEAT"/>
    <property type="match status" value="6"/>
</dbReference>
<gene>
    <name evidence="3" type="ORF">TVAG_266940</name>
</gene>
<dbReference type="VEuPathDB" id="TrichDB:TVAG_266940"/>
<dbReference type="Gene3D" id="1.25.40.20">
    <property type="entry name" value="Ankyrin repeat-containing domain"/>
    <property type="match status" value="1"/>
</dbReference>
<evidence type="ECO:0000259" key="2">
    <source>
        <dbReference type="Pfam" id="PF11929"/>
    </source>
</evidence>
<dbReference type="PRINTS" id="PR01415">
    <property type="entry name" value="ANKYRIN"/>
</dbReference>
<feature type="repeat" description="ANK" evidence="1">
    <location>
        <begin position="442"/>
        <end position="474"/>
    </location>
</feature>
<evidence type="ECO:0000256" key="1">
    <source>
        <dbReference type="PROSITE-ProRule" id="PRU00023"/>
    </source>
</evidence>
<dbReference type="PANTHER" id="PTHR24182:SF13">
    <property type="entry name" value="LD18443P"/>
    <property type="match status" value="1"/>
</dbReference>
<sequence length="515" mass="59911">MFEQVIHSNKYNELRSIYKYYIDLYISLYQLKTGNEEELKSIYKMIKTELIDSNGYSPQMIMKDILNIIPYNNRYTKSYLFLTKLISDDYHVKYVPNIPTISNNMFYKEYGIILDKYFKPRKREEIQDIHEENTIYKAIMHDDIEIFISFTEREGFDKDRKLGSNAYPNDYQWYSLLELCCYYGSVRCFKFLRTKFNSEISYTCLNFSFLGGNPEIMSECLKHQTPNVYCMEYAIISHNIDFVTFLMNEYNVQIDLECCGIYHNLESFLVYFDQTNNINKSFIYSTMFDIPSLWEYFILHGANINEKYVNGDSILHKAAWRNNKKLIELLISHGVNINAKGEKGRTALHIAVNNNKKEIVELLLLNGANINEKCENLRTALHIAVLKNFKEIAELLLSHGANINEKSKYRNTALHYASEYNSKKLVELLLSHGAHINEKDDSGRTALHIAVLDNSKQTVELLLSHGAHINEKDDRGRTALRYAAEKNNKEIIELFLSYGANINETDGDGSAAQLL</sequence>
<dbReference type="EMBL" id="DS113232">
    <property type="protein sequence ID" value="EAY17331.1"/>
    <property type="molecule type" value="Genomic_DNA"/>
</dbReference>
<feature type="repeat" description="ANK" evidence="1">
    <location>
        <begin position="475"/>
        <end position="507"/>
    </location>
</feature>
<dbReference type="Pfam" id="PF12796">
    <property type="entry name" value="Ank_2"/>
    <property type="match status" value="1"/>
</dbReference>
<feature type="repeat" description="ANK" evidence="1">
    <location>
        <begin position="409"/>
        <end position="441"/>
    </location>
</feature>
<dbReference type="STRING" id="5722.A2DQP7"/>
<protein>
    <recommendedName>
        <fullName evidence="2">DUF3447 domain-containing protein</fullName>
    </recommendedName>
</protein>
<dbReference type="eggNOG" id="KOG0504">
    <property type="taxonomic scope" value="Eukaryota"/>
</dbReference>